<dbReference type="Pfam" id="PF00583">
    <property type="entry name" value="Acetyltransf_1"/>
    <property type="match status" value="1"/>
</dbReference>
<reference evidence="2 3" key="1">
    <citation type="submission" date="2024-09" db="EMBL/GenBank/DDBJ databases">
        <authorList>
            <person name="Sun Q."/>
            <person name="Mori K."/>
        </authorList>
    </citation>
    <scope>NUCLEOTIDE SEQUENCE [LARGE SCALE GENOMIC DNA]</scope>
    <source>
        <strain evidence="2 3">CECT 8726</strain>
    </source>
</reference>
<dbReference type="InterPro" id="IPR016181">
    <property type="entry name" value="Acyl_CoA_acyltransferase"/>
</dbReference>
<dbReference type="CDD" id="cd04301">
    <property type="entry name" value="NAT_SF"/>
    <property type="match status" value="1"/>
</dbReference>
<evidence type="ECO:0000259" key="1">
    <source>
        <dbReference type="PROSITE" id="PS51186"/>
    </source>
</evidence>
<sequence length="192" mass="21524">METITQRIRPARPEDGMHLAHLINFAGEGMPYHFWSKLEEPGQDPWEIGEARAQRSDGSFSYKNAFVISVDNSVAACLITYSIGDEPDEITPDTPTMFVPLIELENLALSTQYVSVLAAFPEYRGKGFGSELLKQAEAACTNDQMSIIVSDANKGARRLYEKHGYKPTASRPIVKEDWKNPGENWILMKKTL</sequence>
<proteinExistence type="predicted"/>
<dbReference type="PROSITE" id="PS51186">
    <property type="entry name" value="GNAT"/>
    <property type="match status" value="1"/>
</dbReference>
<accession>A0ABV5JGF8</accession>
<dbReference type="RefSeq" id="WP_213887837.1">
    <property type="nucleotide sequence ID" value="NZ_JAGFNU010000002.1"/>
</dbReference>
<feature type="domain" description="N-acetyltransferase" evidence="1">
    <location>
        <begin position="6"/>
        <end position="192"/>
    </location>
</feature>
<keyword evidence="3" id="KW-1185">Reference proteome</keyword>
<protein>
    <submittedName>
        <fullName evidence="2">GNAT family N-acetyltransferase</fullName>
    </submittedName>
</protein>
<organism evidence="2 3">
    <name type="scientific">Pseudohalocynthiibacter aestuariivivens</name>
    <dbReference type="NCBI Taxonomy" id="1591409"/>
    <lineage>
        <taxon>Bacteria</taxon>
        <taxon>Pseudomonadati</taxon>
        <taxon>Pseudomonadota</taxon>
        <taxon>Alphaproteobacteria</taxon>
        <taxon>Rhodobacterales</taxon>
        <taxon>Paracoccaceae</taxon>
        <taxon>Pseudohalocynthiibacter</taxon>
    </lineage>
</organism>
<evidence type="ECO:0000313" key="3">
    <source>
        <dbReference type="Proteomes" id="UP001589683"/>
    </source>
</evidence>
<dbReference type="EMBL" id="JBHMEA010000039">
    <property type="protein sequence ID" value="MFB9232534.1"/>
    <property type="molecule type" value="Genomic_DNA"/>
</dbReference>
<dbReference type="SUPFAM" id="SSF55729">
    <property type="entry name" value="Acyl-CoA N-acyltransferases (Nat)"/>
    <property type="match status" value="1"/>
</dbReference>
<dbReference type="Proteomes" id="UP001589683">
    <property type="component" value="Unassembled WGS sequence"/>
</dbReference>
<gene>
    <name evidence="2" type="ORF">ACFFUT_12135</name>
</gene>
<dbReference type="InterPro" id="IPR000182">
    <property type="entry name" value="GNAT_dom"/>
</dbReference>
<evidence type="ECO:0000313" key="2">
    <source>
        <dbReference type="EMBL" id="MFB9232534.1"/>
    </source>
</evidence>
<name>A0ABV5JGF8_9RHOB</name>
<comment type="caution">
    <text evidence="2">The sequence shown here is derived from an EMBL/GenBank/DDBJ whole genome shotgun (WGS) entry which is preliminary data.</text>
</comment>
<dbReference type="Gene3D" id="3.40.630.30">
    <property type="match status" value="1"/>
</dbReference>